<sequence>MNTGDPIPFTVVGGFLGAGKTTLVNALLRQAAGLRLAVLVNDFGSIAIDAALIESASGDTIALTNGCICCAIGDDFAAGIEAVLRRRPVPDHILVEASGVADPGAIAQIALLDPDLSLAGVLVLADAEGVLARLADPRLGDTLRRQLRAADLLVLSKTDLAPAAPVAAALRPLAPRAAVVEGAALPLAVALGHHAAGAPQASGHGATFAAVTLRPSRPLAAAALRPALEALPEGVLRAKGLLVVDGAAVLVQRVGRRLAITPCDAALEPALVLIGDEAVWDGAAALAALGLSS</sequence>
<protein>
    <submittedName>
        <fullName evidence="3">CobW family GTP-binding protein</fullName>
    </submittedName>
</protein>
<dbReference type="PANTHER" id="PTHR13748:SF62">
    <property type="entry name" value="COBW DOMAIN-CONTAINING PROTEIN"/>
    <property type="match status" value="1"/>
</dbReference>
<dbReference type="Pfam" id="PF02492">
    <property type="entry name" value="cobW"/>
    <property type="match status" value="1"/>
</dbReference>
<dbReference type="Gene3D" id="3.40.50.300">
    <property type="entry name" value="P-loop containing nucleotide triphosphate hydrolases"/>
    <property type="match status" value="1"/>
</dbReference>
<name>A0ABT8A7B6_9PROT</name>
<dbReference type="SUPFAM" id="SSF90002">
    <property type="entry name" value="Hypothetical protein YjiA, C-terminal domain"/>
    <property type="match status" value="1"/>
</dbReference>
<comment type="caution">
    <text evidence="3">The sequence shown here is derived from an EMBL/GenBank/DDBJ whole genome shotgun (WGS) entry which is preliminary data.</text>
</comment>
<comment type="function">
    <text evidence="1">Zinc chaperone that directly transfers zinc cofactor to target proteins, thereby activating them. Zinc is transferred from the CXCC motif in the GTPase domain to the zinc binding site in target proteins in a process requiring GTP hydrolysis.</text>
</comment>
<feature type="domain" description="CobW C-terminal" evidence="2">
    <location>
        <begin position="208"/>
        <end position="290"/>
    </location>
</feature>
<gene>
    <name evidence="3" type="ORF">QWZ14_14365</name>
</gene>
<evidence type="ECO:0000313" key="3">
    <source>
        <dbReference type="EMBL" id="MDN3565548.1"/>
    </source>
</evidence>
<dbReference type="SMART" id="SM00833">
    <property type="entry name" value="CobW_C"/>
    <property type="match status" value="1"/>
</dbReference>
<dbReference type="Proteomes" id="UP001529369">
    <property type="component" value="Unassembled WGS sequence"/>
</dbReference>
<evidence type="ECO:0000313" key="4">
    <source>
        <dbReference type="Proteomes" id="UP001529369"/>
    </source>
</evidence>
<dbReference type="PANTHER" id="PTHR13748">
    <property type="entry name" value="COBW-RELATED"/>
    <property type="match status" value="1"/>
</dbReference>
<dbReference type="InterPro" id="IPR003495">
    <property type="entry name" value="CobW/HypB/UreG_nucleotide-bd"/>
</dbReference>
<proteinExistence type="predicted"/>
<dbReference type="Pfam" id="PF07683">
    <property type="entry name" value="CobW_C"/>
    <property type="match status" value="1"/>
</dbReference>
<dbReference type="EMBL" id="JAUFPN010000148">
    <property type="protein sequence ID" value="MDN3565548.1"/>
    <property type="molecule type" value="Genomic_DNA"/>
</dbReference>
<organism evidence="3 4">
    <name type="scientific">Paeniroseomonas aquatica</name>
    <dbReference type="NCBI Taxonomy" id="373043"/>
    <lineage>
        <taxon>Bacteria</taxon>
        <taxon>Pseudomonadati</taxon>
        <taxon>Pseudomonadota</taxon>
        <taxon>Alphaproteobacteria</taxon>
        <taxon>Acetobacterales</taxon>
        <taxon>Acetobacteraceae</taxon>
        <taxon>Paeniroseomonas</taxon>
    </lineage>
</organism>
<keyword evidence="4" id="KW-1185">Reference proteome</keyword>
<reference evidence="4" key="1">
    <citation type="journal article" date="2019" name="Int. J. Syst. Evol. Microbiol.">
        <title>The Global Catalogue of Microorganisms (GCM) 10K type strain sequencing project: providing services to taxonomists for standard genome sequencing and annotation.</title>
        <authorList>
            <consortium name="The Broad Institute Genomics Platform"/>
            <consortium name="The Broad Institute Genome Sequencing Center for Infectious Disease"/>
            <person name="Wu L."/>
            <person name="Ma J."/>
        </authorList>
    </citation>
    <scope>NUCLEOTIDE SEQUENCE [LARGE SCALE GENOMIC DNA]</scope>
    <source>
        <strain evidence="4">CECT 7131</strain>
    </source>
</reference>
<dbReference type="InterPro" id="IPR027417">
    <property type="entry name" value="P-loop_NTPase"/>
</dbReference>
<evidence type="ECO:0000256" key="1">
    <source>
        <dbReference type="ARBA" id="ARBA00045658"/>
    </source>
</evidence>
<accession>A0ABT8A7B6</accession>
<evidence type="ECO:0000259" key="2">
    <source>
        <dbReference type="SMART" id="SM00833"/>
    </source>
</evidence>
<dbReference type="SUPFAM" id="SSF52540">
    <property type="entry name" value="P-loop containing nucleoside triphosphate hydrolases"/>
    <property type="match status" value="1"/>
</dbReference>
<dbReference type="InterPro" id="IPR011629">
    <property type="entry name" value="CobW-like_C"/>
</dbReference>
<dbReference type="InterPro" id="IPR051316">
    <property type="entry name" value="Zinc-reg_GTPase_activator"/>
</dbReference>
<dbReference type="CDD" id="cd03112">
    <property type="entry name" value="CobW-like"/>
    <property type="match status" value="1"/>
</dbReference>